<organism evidence="2 3">
    <name type="scientific">Mucilaginibacter gynuensis</name>
    <dbReference type="NCBI Taxonomy" id="1302236"/>
    <lineage>
        <taxon>Bacteria</taxon>
        <taxon>Pseudomonadati</taxon>
        <taxon>Bacteroidota</taxon>
        <taxon>Sphingobacteriia</taxon>
        <taxon>Sphingobacteriales</taxon>
        <taxon>Sphingobacteriaceae</taxon>
        <taxon>Mucilaginibacter</taxon>
    </lineage>
</organism>
<dbReference type="Proteomes" id="UP001500582">
    <property type="component" value="Unassembled WGS sequence"/>
</dbReference>
<name>A0ABP8GYC0_9SPHI</name>
<gene>
    <name evidence="2" type="ORF">GCM10023149_37690</name>
</gene>
<evidence type="ECO:0000313" key="3">
    <source>
        <dbReference type="Proteomes" id="UP001500582"/>
    </source>
</evidence>
<evidence type="ECO:0000256" key="1">
    <source>
        <dbReference type="SAM" id="Phobius"/>
    </source>
</evidence>
<comment type="caution">
    <text evidence="2">The sequence shown here is derived from an EMBL/GenBank/DDBJ whole genome shotgun (WGS) entry which is preliminary data.</text>
</comment>
<sequence>MNKATGGLNRYKKMFPVIIIILEIAFITLAVYYRRKSAMLLNSGRLPDIIESRIKSRLFFFLTIMSTLGILFFFIINE</sequence>
<evidence type="ECO:0000313" key="2">
    <source>
        <dbReference type="EMBL" id="GAA4331720.1"/>
    </source>
</evidence>
<feature type="transmembrane region" description="Helical" evidence="1">
    <location>
        <begin position="14"/>
        <end position="33"/>
    </location>
</feature>
<keyword evidence="3" id="KW-1185">Reference proteome</keyword>
<protein>
    <submittedName>
        <fullName evidence="2">Uncharacterized protein</fullName>
    </submittedName>
</protein>
<feature type="transmembrane region" description="Helical" evidence="1">
    <location>
        <begin position="54"/>
        <end position="76"/>
    </location>
</feature>
<proteinExistence type="predicted"/>
<keyword evidence="1" id="KW-0472">Membrane</keyword>
<dbReference type="EMBL" id="BAABFT010000011">
    <property type="protein sequence ID" value="GAA4331720.1"/>
    <property type="molecule type" value="Genomic_DNA"/>
</dbReference>
<reference evidence="3" key="1">
    <citation type="journal article" date="2019" name="Int. J. Syst. Evol. Microbiol.">
        <title>The Global Catalogue of Microorganisms (GCM) 10K type strain sequencing project: providing services to taxonomists for standard genome sequencing and annotation.</title>
        <authorList>
            <consortium name="The Broad Institute Genomics Platform"/>
            <consortium name="The Broad Institute Genome Sequencing Center for Infectious Disease"/>
            <person name="Wu L."/>
            <person name="Ma J."/>
        </authorList>
    </citation>
    <scope>NUCLEOTIDE SEQUENCE [LARGE SCALE GENOMIC DNA]</scope>
    <source>
        <strain evidence="3">JCM 17705</strain>
    </source>
</reference>
<keyword evidence="1" id="KW-0812">Transmembrane</keyword>
<keyword evidence="1" id="KW-1133">Transmembrane helix</keyword>
<accession>A0ABP8GYC0</accession>